<organism evidence="2">
    <name type="scientific">marine sediment metagenome</name>
    <dbReference type="NCBI Taxonomy" id="412755"/>
    <lineage>
        <taxon>unclassified sequences</taxon>
        <taxon>metagenomes</taxon>
        <taxon>ecological metagenomes</taxon>
    </lineage>
</organism>
<proteinExistence type="predicted"/>
<keyword evidence="1" id="KW-0175">Coiled coil</keyword>
<feature type="coiled-coil region" evidence="1">
    <location>
        <begin position="2"/>
        <end position="29"/>
    </location>
</feature>
<dbReference type="AlphaFoldDB" id="A0A0F9RT66"/>
<dbReference type="EMBL" id="LAZR01000720">
    <property type="protein sequence ID" value="KKN59640.1"/>
    <property type="molecule type" value="Genomic_DNA"/>
</dbReference>
<sequence>MNEKEQLEYEKLKQDVKKERRRKMTFERLRKEVKDNTGEARFVRWRKKMGL</sequence>
<name>A0A0F9RT66_9ZZZZ</name>
<comment type="caution">
    <text evidence="2">The sequence shown here is derived from an EMBL/GenBank/DDBJ whole genome shotgun (WGS) entry which is preliminary data.</text>
</comment>
<evidence type="ECO:0000313" key="2">
    <source>
        <dbReference type="EMBL" id="KKN59640.1"/>
    </source>
</evidence>
<gene>
    <name evidence="2" type="ORF">LCGC14_0540370</name>
</gene>
<evidence type="ECO:0000256" key="1">
    <source>
        <dbReference type="SAM" id="Coils"/>
    </source>
</evidence>
<protein>
    <submittedName>
        <fullName evidence="2">Uncharacterized protein</fullName>
    </submittedName>
</protein>
<reference evidence="2" key="1">
    <citation type="journal article" date="2015" name="Nature">
        <title>Complex archaea that bridge the gap between prokaryotes and eukaryotes.</title>
        <authorList>
            <person name="Spang A."/>
            <person name="Saw J.H."/>
            <person name="Jorgensen S.L."/>
            <person name="Zaremba-Niedzwiedzka K."/>
            <person name="Martijn J."/>
            <person name="Lind A.E."/>
            <person name="van Eijk R."/>
            <person name="Schleper C."/>
            <person name="Guy L."/>
            <person name="Ettema T.J."/>
        </authorList>
    </citation>
    <scope>NUCLEOTIDE SEQUENCE</scope>
</reference>
<accession>A0A0F9RT66</accession>